<dbReference type="AlphaFoldDB" id="A0A0C2MLH3"/>
<dbReference type="PANTHER" id="PTHR45913">
    <property type="entry name" value="EPM2A-INTERACTING PROTEIN 1"/>
    <property type="match status" value="1"/>
</dbReference>
<comment type="caution">
    <text evidence="1">The sequence shown here is derived from an EMBL/GenBank/DDBJ whole genome shotgun (WGS) entry which is preliminary data.</text>
</comment>
<accession>A0A0C2MLH3</accession>
<dbReference type="EMBL" id="JWZT01003962">
    <property type="protein sequence ID" value="KII65185.1"/>
    <property type="molecule type" value="Genomic_DNA"/>
</dbReference>
<reference evidence="1 2" key="1">
    <citation type="journal article" date="2014" name="Genome Biol. Evol.">
        <title>The genome of the myxosporean Thelohanellus kitauei shows adaptations to nutrient acquisition within its fish host.</title>
        <authorList>
            <person name="Yang Y."/>
            <person name="Xiong J."/>
            <person name="Zhou Z."/>
            <person name="Huo F."/>
            <person name="Miao W."/>
            <person name="Ran C."/>
            <person name="Liu Y."/>
            <person name="Zhang J."/>
            <person name="Feng J."/>
            <person name="Wang M."/>
            <person name="Wang M."/>
            <person name="Wang L."/>
            <person name="Yao B."/>
        </authorList>
    </citation>
    <scope>NUCLEOTIDE SEQUENCE [LARGE SCALE GENOMIC DNA]</scope>
    <source>
        <strain evidence="1">Wuqing</strain>
    </source>
</reference>
<organism evidence="1 2">
    <name type="scientific">Thelohanellus kitauei</name>
    <name type="common">Myxosporean</name>
    <dbReference type="NCBI Taxonomy" id="669202"/>
    <lineage>
        <taxon>Eukaryota</taxon>
        <taxon>Metazoa</taxon>
        <taxon>Cnidaria</taxon>
        <taxon>Myxozoa</taxon>
        <taxon>Myxosporea</taxon>
        <taxon>Bivalvulida</taxon>
        <taxon>Platysporina</taxon>
        <taxon>Myxobolidae</taxon>
        <taxon>Thelohanellus</taxon>
    </lineage>
</organism>
<sequence>MFASGPGGKKLFLICAESVSAMKKCNVERNYARNHADNSAQYRMGTLTALYESGLILAKKKKPFRDVEYGVKPALDLALSNNTVTRRVGELASDVRRRVAQHIHNCKYFSLDTYESTDIFKSAHVAELFGIYSILETTKGNNFFETLAICVERNNIDLTKLDRQTVGTCGVVRRFNGHPVLKYPHNHQETLCGNTLNFNCFMDMVLKCVNKIRGRALNKRVQTISEYPARRNVILFTNPFVFPDDKICLLEANMQQKVLEMRTFIFYHEVDKNKQHPLLTDDNLTAFMSLAVTSLNPDIDRLRPALLFPQQFRNQYLRCLDEEHIIKNRFEGWHSAFSTLVDAPHPNTYLFLRLFKDANTKIDEILRFIEMKRLQNQNQRCSHPISEVYFIKLCPEKLEFSTKFHSQDQLFNEVEDLSNDVFEQLFDKLVHCTYFSPAVYESIDNVETAQLLVYVPAVNERFDTNKKLTGMTSLNGQNIFREVIFVRSNLKKKWSKLSRITMDGKPSMPYIETSNIGTIALIAGTSLCGDVSAGTRSLPSNTAYQWLSVVSQDLGHTHFGYESQALAAHISEEIATQSSVQASLMVTLDDHDLVALPKRSIVNQSLSRSRNSSLLFRVNFQYYGAVNLAATNCLLSNKTKAIYDRMLIEIIRLVPSCIFALSSFHEAFPSATIRGCYSHLCQGVLRKSNDDLLIPERCLYALAHVPVPMMDVSEAFDLLAESMTRHEKKDSCKWKTISLLTTSGVENHSLKKYREMQAKVIRAVTNYGRTNILRRNNMGTNLTIEFRSFLKDIEAEYCDISYHTDIRWLSRGLLLKRFVKLKDSICEFFSSKGQNICIFSDKEWLRCVFFTDMTNHLNTFNLRLQGKDHFIFDIYHEMQSFILKLRLLSDNWQVGNLYHFPVCLTFQKELERGFRSYYCHFQTLVEEFNRGFYALREQKNLFNFIRDQF</sequence>
<gene>
    <name evidence="1" type="ORF">RF11_13431</name>
</gene>
<dbReference type="InterPro" id="IPR012337">
    <property type="entry name" value="RNaseH-like_sf"/>
</dbReference>
<dbReference type="SUPFAM" id="SSF53098">
    <property type="entry name" value="Ribonuclease H-like"/>
    <property type="match status" value="1"/>
</dbReference>
<protein>
    <submittedName>
        <fullName evidence="1">Uncharacterized protein</fullName>
    </submittedName>
</protein>
<proteinExistence type="predicted"/>
<dbReference type="PANTHER" id="PTHR45913:SF5">
    <property type="entry name" value="GENERAL TRANSCRIPTION FACTOR II-I REPEAT DOMAIN-CONTAINING PROTEIN 2A-LIKE PROTEIN"/>
    <property type="match status" value="1"/>
</dbReference>
<name>A0A0C2MLH3_THEKT</name>
<dbReference type="OrthoDB" id="10029465at2759"/>
<evidence type="ECO:0000313" key="1">
    <source>
        <dbReference type="EMBL" id="KII65185.1"/>
    </source>
</evidence>
<dbReference type="Proteomes" id="UP000031668">
    <property type="component" value="Unassembled WGS sequence"/>
</dbReference>
<keyword evidence="2" id="KW-1185">Reference proteome</keyword>
<evidence type="ECO:0000313" key="2">
    <source>
        <dbReference type="Proteomes" id="UP000031668"/>
    </source>
</evidence>